<protein>
    <recommendedName>
        <fullName evidence="1">BTB domain-containing protein</fullName>
    </recommendedName>
</protein>
<dbReference type="InterPro" id="IPR000210">
    <property type="entry name" value="BTB/POZ_dom"/>
</dbReference>
<evidence type="ECO:0000259" key="1">
    <source>
        <dbReference type="PROSITE" id="PS50097"/>
    </source>
</evidence>
<organism evidence="2 3">
    <name type="scientific">Agrocybe pediades</name>
    <dbReference type="NCBI Taxonomy" id="84607"/>
    <lineage>
        <taxon>Eukaryota</taxon>
        <taxon>Fungi</taxon>
        <taxon>Dikarya</taxon>
        <taxon>Basidiomycota</taxon>
        <taxon>Agaricomycotina</taxon>
        <taxon>Agaricomycetes</taxon>
        <taxon>Agaricomycetidae</taxon>
        <taxon>Agaricales</taxon>
        <taxon>Agaricineae</taxon>
        <taxon>Strophariaceae</taxon>
        <taxon>Agrocybe</taxon>
    </lineage>
</organism>
<name>A0A8H4QUX8_9AGAR</name>
<dbReference type="InterPro" id="IPR011333">
    <property type="entry name" value="SKP1/BTB/POZ_sf"/>
</dbReference>
<dbReference type="PROSITE" id="PS50097">
    <property type="entry name" value="BTB"/>
    <property type="match status" value="1"/>
</dbReference>
<comment type="caution">
    <text evidence="2">The sequence shown here is derived from an EMBL/GenBank/DDBJ whole genome shotgun (WGS) entry which is preliminary data.</text>
</comment>
<evidence type="ECO:0000313" key="2">
    <source>
        <dbReference type="EMBL" id="KAF4617298.1"/>
    </source>
</evidence>
<dbReference type="Gene3D" id="3.30.710.10">
    <property type="entry name" value="Potassium Channel Kv1.1, Chain A"/>
    <property type="match status" value="1"/>
</dbReference>
<dbReference type="Proteomes" id="UP000521872">
    <property type="component" value="Unassembled WGS sequence"/>
</dbReference>
<proteinExistence type="predicted"/>
<feature type="domain" description="BTB" evidence="1">
    <location>
        <begin position="26"/>
        <end position="105"/>
    </location>
</feature>
<accession>A0A8H4QUX8</accession>
<dbReference type="EMBL" id="JAACJL010000030">
    <property type="protein sequence ID" value="KAF4617298.1"/>
    <property type="molecule type" value="Genomic_DNA"/>
</dbReference>
<keyword evidence="3" id="KW-1185">Reference proteome</keyword>
<gene>
    <name evidence="2" type="ORF">D9613_006270</name>
</gene>
<dbReference type="AlphaFoldDB" id="A0A8H4QUX8"/>
<evidence type="ECO:0000313" key="3">
    <source>
        <dbReference type="Proteomes" id="UP000521872"/>
    </source>
</evidence>
<sequence length="364" mass="41047">MIALGGNPVMNAEKQTRDDKFYFSDGNMTILVSNILFRVHQHVLARDGSTFETMFSAKKDAHEGPDCFKEEGEDDEHPIQLFDDDINQFRDLLWSLYALPQEIAVAMSSKHDAAKLANVACMAHKYNFVTTETWALKGILSCLRDKTVLDPLSTQDLVQITQAASLSQDVHLLDIVRKIWKGSIMEGRDLGATLVATERLGMADLVGLAYHAILLQGRQFWEEDPSLTREQRIRLLSGYLTLAEFCDDLPDNAPSFQHGPSCWDTDECNERWMELWKLINSPDPAYGIGIQALRHHKLDILGRARMAVSIMVAVVSRSFPGRGDYGRTRELVEDFVCSERALDATTAFSRQLQSGMLDFFPEVK</sequence>
<reference evidence="2 3" key="1">
    <citation type="submission" date="2019-12" db="EMBL/GenBank/DDBJ databases">
        <authorList>
            <person name="Floudas D."/>
            <person name="Bentzer J."/>
            <person name="Ahren D."/>
            <person name="Johansson T."/>
            <person name="Persson P."/>
            <person name="Tunlid A."/>
        </authorList>
    </citation>
    <scope>NUCLEOTIDE SEQUENCE [LARGE SCALE GENOMIC DNA]</scope>
    <source>
        <strain evidence="2 3">CBS 102.39</strain>
    </source>
</reference>